<evidence type="ECO:0000259" key="2">
    <source>
        <dbReference type="Pfam" id="PF18738"/>
    </source>
</evidence>
<protein>
    <recommendedName>
        <fullName evidence="2">DZIP3-like HEPN domain-containing protein</fullName>
    </recommendedName>
</protein>
<sequence>MMSMSAPTSTGMAALSRKGDRFKRAELLIDVGTAALRSKFDILHPPETLKDTLMKNKLFIMPKRSRQELAIPYPKSGIVSSENMDLTLMVCVLRNTGLEEPHSSTFDCKPHEREISDGADVARLKFYRNELVHSKVKELNEQEFEEISQTLIKVIKRFSGSRFDDQIRRIMTRSLDYRAGSITWHAQEAIALVPNAFNESVLQPVKASVIRLNEQQPLHYSILGRIVFSYSMQNISEIPSIKELVYYLSVVKTAAVRHCIFVLNEYPFRKQKHAELILCQRKQYLPGLYSQYGHVKHPSLLWTRPCALDSSYTNERLFEAQLYRQHSFRTHKVVNNRLFEDSTSCSHVTNVSSSTDSTTEIECCNFSESYIENNFQVKCQSKQESEFSSSSQVSGNCTDESWYQAPGNQSEKYDEIDFESLSAIFDISTPCVARQNNLSNTSLFNVSQSDLNEDGCCVTLISERFPVIKTQNDAQNLSCDFSWYLNLTFLFVIYILIVYSLLFDIFNSRLHAASLTVIIVLLELVFIFYTL</sequence>
<dbReference type="Pfam" id="PF18738">
    <property type="entry name" value="HEPN_DZIP3"/>
    <property type="match status" value="1"/>
</dbReference>
<feature type="domain" description="DZIP3-like HEPN" evidence="2">
    <location>
        <begin position="70"/>
        <end position="177"/>
    </location>
</feature>
<keyword evidence="1" id="KW-0472">Membrane</keyword>
<name>A0A6J8B866_MYTCO</name>
<evidence type="ECO:0000256" key="1">
    <source>
        <dbReference type="SAM" id="Phobius"/>
    </source>
</evidence>
<proteinExistence type="predicted"/>
<evidence type="ECO:0000313" key="3">
    <source>
        <dbReference type="EMBL" id="CAC5379184.1"/>
    </source>
</evidence>
<dbReference type="InterPro" id="IPR041249">
    <property type="entry name" value="HEPN_DZIP3"/>
</dbReference>
<gene>
    <name evidence="3" type="ORF">MCOR_15276</name>
</gene>
<organism evidence="3 4">
    <name type="scientific">Mytilus coruscus</name>
    <name type="common">Sea mussel</name>
    <dbReference type="NCBI Taxonomy" id="42192"/>
    <lineage>
        <taxon>Eukaryota</taxon>
        <taxon>Metazoa</taxon>
        <taxon>Spiralia</taxon>
        <taxon>Lophotrochozoa</taxon>
        <taxon>Mollusca</taxon>
        <taxon>Bivalvia</taxon>
        <taxon>Autobranchia</taxon>
        <taxon>Pteriomorphia</taxon>
        <taxon>Mytilida</taxon>
        <taxon>Mytiloidea</taxon>
        <taxon>Mytilidae</taxon>
        <taxon>Mytilinae</taxon>
        <taxon>Mytilus</taxon>
    </lineage>
</organism>
<accession>A0A6J8B866</accession>
<dbReference type="OrthoDB" id="6367890at2759"/>
<dbReference type="EMBL" id="CACVKT020002648">
    <property type="protein sequence ID" value="CAC5379184.1"/>
    <property type="molecule type" value="Genomic_DNA"/>
</dbReference>
<reference evidence="3 4" key="1">
    <citation type="submission" date="2020-06" db="EMBL/GenBank/DDBJ databases">
        <authorList>
            <person name="Li R."/>
            <person name="Bekaert M."/>
        </authorList>
    </citation>
    <scope>NUCLEOTIDE SEQUENCE [LARGE SCALE GENOMIC DNA]</scope>
    <source>
        <strain evidence="4">wild</strain>
    </source>
</reference>
<dbReference type="AlphaFoldDB" id="A0A6J8B866"/>
<keyword evidence="4" id="KW-1185">Reference proteome</keyword>
<dbReference type="Proteomes" id="UP000507470">
    <property type="component" value="Unassembled WGS sequence"/>
</dbReference>
<feature type="transmembrane region" description="Helical" evidence="1">
    <location>
        <begin position="481"/>
        <end position="503"/>
    </location>
</feature>
<keyword evidence="1" id="KW-0812">Transmembrane</keyword>
<keyword evidence="1" id="KW-1133">Transmembrane helix</keyword>
<feature type="transmembrane region" description="Helical" evidence="1">
    <location>
        <begin position="510"/>
        <end position="529"/>
    </location>
</feature>
<evidence type="ECO:0000313" key="4">
    <source>
        <dbReference type="Proteomes" id="UP000507470"/>
    </source>
</evidence>